<evidence type="ECO:0000313" key="3">
    <source>
        <dbReference type="EMBL" id="MFD2116454.1"/>
    </source>
</evidence>
<dbReference type="InterPro" id="IPR051922">
    <property type="entry name" value="Bact_Sporulation_Assoc"/>
</dbReference>
<evidence type="ECO:0000259" key="2">
    <source>
        <dbReference type="Pfam" id="PF08486"/>
    </source>
</evidence>
<keyword evidence="1" id="KW-0732">Signal</keyword>
<comment type="caution">
    <text evidence="3">The sequence shown here is derived from an EMBL/GenBank/DDBJ whole genome shotgun (WGS) entry which is preliminary data.</text>
</comment>
<dbReference type="Pfam" id="PF08486">
    <property type="entry name" value="SpoIID"/>
    <property type="match status" value="1"/>
</dbReference>
<dbReference type="RefSeq" id="WP_377772628.1">
    <property type="nucleotide sequence ID" value="NZ_JBHUHO010000030.1"/>
</dbReference>
<dbReference type="NCBIfam" id="TIGR02669">
    <property type="entry name" value="SpoIID_LytB"/>
    <property type="match status" value="1"/>
</dbReference>
<dbReference type="EMBL" id="JBHUHO010000030">
    <property type="protein sequence ID" value="MFD2116454.1"/>
    <property type="molecule type" value="Genomic_DNA"/>
</dbReference>
<keyword evidence="4" id="KW-1185">Reference proteome</keyword>
<organism evidence="3 4">
    <name type="scientific">Paenibacillus yanchengensis</name>
    <dbReference type="NCBI Taxonomy" id="2035833"/>
    <lineage>
        <taxon>Bacteria</taxon>
        <taxon>Bacillati</taxon>
        <taxon>Bacillota</taxon>
        <taxon>Bacilli</taxon>
        <taxon>Bacillales</taxon>
        <taxon>Paenibacillaceae</taxon>
        <taxon>Paenibacillus</taxon>
    </lineage>
</organism>
<feature type="chain" id="PRO_5047344708" evidence="1">
    <location>
        <begin position="29"/>
        <end position="732"/>
    </location>
</feature>
<accession>A0ABW4YLB5</accession>
<dbReference type="PANTHER" id="PTHR30032:SF4">
    <property type="entry name" value="AMIDASE ENHANCER"/>
    <property type="match status" value="1"/>
</dbReference>
<evidence type="ECO:0000313" key="4">
    <source>
        <dbReference type="Proteomes" id="UP001597362"/>
    </source>
</evidence>
<feature type="signal peptide" evidence="1">
    <location>
        <begin position="1"/>
        <end position="28"/>
    </location>
</feature>
<feature type="domain" description="Sporulation stage II protein D amidase enhancer LytB N-terminal" evidence="2">
    <location>
        <begin position="341"/>
        <end position="427"/>
    </location>
</feature>
<gene>
    <name evidence="3" type="ORF">ACFSJH_12045</name>
</gene>
<protein>
    <submittedName>
        <fullName evidence="3">SpoIID/LytB domain-containing protein</fullName>
    </submittedName>
</protein>
<sequence>MTKNKRQTRQQRLFRSIKRMMISTVALATIVSMTPALSHSERVIGHASANETVQTTKNFTDQQIRVALFLNLPGKYTNITNTATFSSTGGMQIGMKRDGGAIQPLFTIDSQQTVHIGLNDYKVKVLETTNIETARAALKHLQAAKGTGLIRKKIASSAMTYEVVEGSYETLAAANGALKRWQTDSKLLGITKQFKTSVLGPYNMQSTSYATEQAATQAAELLTVTGLPVAIGMNQDKVTGNVVYTVLVGAQSTEAALKTVEQTLKTLANEIVFSKVESSEPYIIVYDDYTNGASKGAKALQIAGSTNKVLVTPKSSEQPIKLVERSAREYRGQFELSKFNEKLAVINELSLEQYLYSVVAVEMYPSWPMEALKAQAVAARTFALQKGLNFQVAHVVDTTLSQVYNGIAVEQDTTTRAVNETAGYVLKHNGKLIEALYSSNAGGASADSVEAWGSSIPYLKSANSPDEIAARNKVRWFKVATKDNKVGFVSEKDVADNGKQTMAGSRMVDVSGNNISLRTNPTPTDTMPIVASLSKGAVLTVLEEVVETNPMHWRREANEPAELLTALNGRANPKVKGPIEKLEVTKRGPSGRVIEVSVNGTKVNITSPDQFRSALGVKGSLPSTRFDIQNDSEYVVLGADGKTTVKNSKTAAAYAVDASGKKQVVVAPNLYQLAGDGNIRAVSKKHTYSIVGTGYGHGVGMSQYGAYALAEQGQDFKYILQHYYKDVAIVKD</sequence>
<dbReference type="Proteomes" id="UP001597362">
    <property type="component" value="Unassembled WGS sequence"/>
</dbReference>
<name>A0ABW4YLB5_9BACL</name>
<dbReference type="InterPro" id="IPR013693">
    <property type="entry name" value="SpoIID/LytB_N"/>
</dbReference>
<reference evidence="4" key="1">
    <citation type="journal article" date="2019" name="Int. J. Syst. Evol. Microbiol.">
        <title>The Global Catalogue of Microorganisms (GCM) 10K type strain sequencing project: providing services to taxonomists for standard genome sequencing and annotation.</title>
        <authorList>
            <consortium name="The Broad Institute Genomics Platform"/>
            <consortium name="The Broad Institute Genome Sequencing Center for Infectious Disease"/>
            <person name="Wu L."/>
            <person name="Ma J."/>
        </authorList>
    </citation>
    <scope>NUCLEOTIDE SEQUENCE [LARGE SCALE GENOMIC DNA]</scope>
    <source>
        <strain evidence="4">GH52</strain>
    </source>
</reference>
<proteinExistence type="predicted"/>
<dbReference type="PANTHER" id="PTHR30032">
    <property type="entry name" value="N-ACETYLMURAMOYL-L-ALANINE AMIDASE-RELATED"/>
    <property type="match status" value="1"/>
</dbReference>
<evidence type="ECO:0000256" key="1">
    <source>
        <dbReference type="SAM" id="SignalP"/>
    </source>
</evidence>
<dbReference type="InterPro" id="IPR013486">
    <property type="entry name" value="SpoIID/LytB"/>
</dbReference>